<protein>
    <recommendedName>
        <fullName evidence="4">Terpene synthase</fullName>
        <ecNumber evidence="4">4.2.3.-</ecNumber>
    </recommendedName>
</protein>
<dbReference type="Gene3D" id="1.10.600.10">
    <property type="entry name" value="Farnesyl Diphosphate Synthase"/>
    <property type="match status" value="1"/>
</dbReference>
<keyword evidence="7" id="KW-1185">Reference proteome</keyword>
<comment type="cofactor">
    <cofactor evidence="1 4">
        <name>Mg(2+)</name>
        <dbReference type="ChEBI" id="CHEBI:18420"/>
    </cofactor>
</comment>
<accession>A0A084QPD1</accession>
<dbReference type="EC" id="4.2.3.-" evidence="4"/>
<dbReference type="STRING" id="1283841.A0A084QPD1"/>
<dbReference type="HOGENOM" id="CLU_042677_0_0_1"/>
<evidence type="ECO:0000256" key="3">
    <source>
        <dbReference type="ARBA" id="ARBA00022842"/>
    </source>
</evidence>
<keyword evidence="4" id="KW-0479">Metal-binding</keyword>
<dbReference type="SUPFAM" id="SSF48576">
    <property type="entry name" value="Terpenoid synthases"/>
    <property type="match status" value="1"/>
</dbReference>
<dbReference type="Pfam" id="PF19086">
    <property type="entry name" value="Terpene_syn_C_2"/>
    <property type="match status" value="1"/>
</dbReference>
<evidence type="ECO:0000256" key="5">
    <source>
        <dbReference type="SAM" id="MobiDB-lite"/>
    </source>
</evidence>
<dbReference type="PANTHER" id="PTHR35201">
    <property type="entry name" value="TERPENE SYNTHASE"/>
    <property type="match status" value="1"/>
</dbReference>
<feature type="compositionally biased region" description="Polar residues" evidence="5">
    <location>
        <begin position="360"/>
        <end position="376"/>
    </location>
</feature>
<dbReference type="PANTHER" id="PTHR35201:SF4">
    <property type="entry name" value="BETA-PINACENE SYNTHASE-RELATED"/>
    <property type="match status" value="1"/>
</dbReference>
<evidence type="ECO:0000256" key="2">
    <source>
        <dbReference type="ARBA" id="ARBA00006333"/>
    </source>
</evidence>
<evidence type="ECO:0000313" key="7">
    <source>
        <dbReference type="Proteomes" id="UP000028524"/>
    </source>
</evidence>
<dbReference type="InParanoid" id="A0A084QPD1"/>
<dbReference type="EMBL" id="KL660551">
    <property type="protein sequence ID" value="KFA65816.1"/>
    <property type="molecule type" value="Genomic_DNA"/>
</dbReference>
<keyword evidence="4" id="KW-0456">Lyase</keyword>
<evidence type="ECO:0000256" key="1">
    <source>
        <dbReference type="ARBA" id="ARBA00001946"/>
    </source>
</evidence>
<dbReference type="GO" id="GO:0010333">
    <property type="term" value="F:terpene synthase activity"/>
    <property type="evidence" value="ECO:0007669"/>
    <property type="project" value="InterPro"/>
</dbReference>
<reference evidence="6 7" key="1">
    <citation type="journal article" date="2014" name="BMC Genomics">
        <title>Comparative genome sequencing reveals chemotype-specific gene clusters in the toxigenic black mold Stachybotrys.</title>
        <authorList>
            <person name="Semeiks J."/>
            <person name="Borek D."/>
            <person name="Otwinowski Z."/>
            <person name="Grishin N.V."/>
        </authorList>
    </citation>
    <scope>NUCLEOTIDE SEQUENCE [LARGE SCALE GENOMIC DNA]</scope>
    <source>
        <strain evidence="6 7">IBT 40285</strain>
    </source>
</reference>
<dbReference type="OrthoDB" id="6921389at2759"/>
<dbReference type="OMA" id="IYCPRYH"/>
<proteinExistence type="inferred from homology"/>
<organism evidence="6 7">
    <name type="scientific">Stachybotrys chlorohalonatus (strain IBT 40285)</name>
    <dbReference type="NCBI Taxonomy" id="1283841"/>
    <lineage>
        <taxon>Eukaryota</taxon>
        <taxon>Fungi</taxon>
        <taxon>Dikarya</taxon>
        <taxon>Ascomycota</taxon>
        <taxon>Pezizomycotina</taxon>
        <taxon>Sordariomycetes</taxon>
        <taxon>Hypocreomycetidae</taxon>
        <taxon>Hypocreales</taxon>
        <taxon>Stachybotryaceae</taxon>
        <taxon>Stachybotrys</taxon>
    </lineage>
</organism>
<sequence length="391" mass="43903">MKYSYSNPTNTARLDLLGFCQGYTSRVHKYECLANAGSHEARNDWQTYIAPVKEFGGCNPLNGNFTALVLPLCRPDRLKTVAYCLEYAFLHDTVVEAVDTTYQKHGRDEFTLGLGISNAESVETGRKKLQAKLMLRLHSTDAQCAERVTRAWRNMLKTTLRGKTQLFPTLDDYLDFRRVDTGAPFVESMMLFGMGMTLNAQEDELMAPILKPCYSALALANDYFSFDREWEESQRSGSEKMLNAVALFMPWHKVDASTAKRLVKQACNKYEQDFLRLSHEFRTTSSFATQKLDVYLDAMSYQVAGNVTWSLNCPRYHPSFRYDANAGIEDQMALQHRNLATLMGTCDEKYSVASNDHPDSVTSLGSASTEYTSVSDSDGLPSPASTVDIGP</sequence>
<dbReference type="GO" id="GO:0008299">
    <property type="term" value="P:isoprenoid biosynthetic process"/>
    <property type="evidence" value="ECO:0007669"/>
    <property type="project" value="UniProtKB-ARBA"/>
</dbReference>
<feature type="region of interest" description="Disordered" evidence="5">
    <location>
        <begin position="354"/>
        <end position="391"/>
    </location>
</feature>
<dbReference type="AlphaFoldDB" id="A0A084QPD1"/>
<dbReference type="InterPro" id="IPR008949">
    <property type="entry name" value="Isoprenoid_synthase_dom_sf"/>
</dbReference>
<dbReference type="Proteomes" id="UP000028524">
    <property type="component" value="Unassembled WGS sequence"/>
</dbReference>
<comment type="similarity">
    <text evidence="2 4">Belongs to the terpene synthase family.</text>
</comment>
<dbReference type="InterPro" id="IPR034686">
    <property type="entry name" value="Terpene_cyclase-like_2"/>
</dbReference>
<gene>
    <name evidence="6" type="ORF">S40285_05367</name>
</gene>
<dbReference type="GO" id="GO:0046872">
    <property type="term" value="F:metal ion binding"/>
    <property type="evidence" value="ECO:0007669"/>
    <property type="project" value="UniProtKB-KW"/>
</dbReference>
<evidence type="ECO:0000313" key="6">
    <source>
        <dbReference type="EMBL" id="KFA65816.1"/>
    </source>
</evidence>
<name>A0A084QPD1_STAC4</name>
<keyword evidence="3 4" id="KW-0460">Magnesium</keyword>
<evidence type="ECO:0000256" key="4">
    <source>
        <dbReference type="RuleBase" id="RU366034"/>
    </source>
</evidence>